<accession>A0AAV7HTV6</accession>
<evidence type="ECO:0000313" key="1">
    <source>
        <dbReference type="EMBL" id="KAH0471032.1"/>
    </source>
</evidence>
<reference evidence="1 2" key="1">
    <citation type="journal article" date="2021" name="Hortic Res">
        <title>Chromosome-scale assembly of the Dendrobium chrysotoxum genome enhances the understanding of orchid evolution.</title>
        <authorList>
            <person name="Zhang Y."/>
            <person name="Zhang G.Q."/>
            <person name="Zhang D."/>
            <person name="Liu X.D."/>
            <person name="Xu X.Y."/>
            <person name="Sun W.H."/>
            <person name="Yu X."/>
            <person name="Zhu X."/>
            <person name="Wang Z.W."/>
            <person name="Zhao X."/>
            <person name="Zhong W.Y."/>
            <person name="Chen H."/>
            <person name="Yin W.L."/>
            <person name="Huang T."/>
            <person name="Niu S.C."/>
            <person name="Liu Z.J."/>
        </authorList>
    </citation>
    <scope>NUCLEOTIDE SEQUENCE [LARGE SCALE GENOMIC DNA]</scope>
    <source>
        <strain evidence="1">Lindl</strain>
    </source>
</reference>
<organism evidence="1 2">
    <name type="scientific">Dendrobium chrysotoxum</name>
    <name type="common">Orchid</name>
    <dbReference type="NCBI Taxonomy" id="161865"/>
    <lineage>
        <taxon>Eukaryota</taxon>
        <taxon>Viridiplantae</taxon>
        <taxon>Streptophyta</taxon>
        <taxon>Embryophyta</taxon>
        <taxon>Tracheophyta</taxon>
        <taxon>Spermatophyta</taxon>
        <taxon>Magnoliopsida</taxon>
        <taxon>Liliopsida</taxon>
        <taxon>Asparagales</taxon>
        <taxon>Orchidaceae</taxon>
        <taxon>Epidendroideae</taxon>
        <taxon>Malaxideae</taxon>
        <taxon>Dendrobiinae</taxon>
        <taxon>Dendrobium</taxon>
    </lineage>
</organism>
<name>A0AAV7HTV6_DENCH</name>
<keyword evidence="2" id="KW-1185">Reference proteome</keyword>
<sequence length="205" mass="23457">MIRICAGFGPENWTWKPIKAQVSHGFERKEKVRLSVREKECEEITRLLRASYTLAPSMALRERLLGQVLEVLCLLQKGEKGAKVLCLLQEGEKGAEVLCLLQEGEKQVKVCYRHREGDIASGTPPHQILRLTPQNAMRLTPRLTNEKRLNTQLRNFKPWCEVVFLDGDSVVYLNKELLNELLYSTADRITGRYYEMAADVVNLVS</sequence>
<dbReference type="Proteomes" id="UP000775213">
    <property type="component" value="Unassembled WGS sequence"/>
</dbReference>
<proteinExistence type="predicted"/>
<dbReference type="EMBL" id="JAGFBR010000001">
    <property type="protein sequence ID" value="KAH0471032.1"/>
    <property type="molecule type" value="Genomic_DNA"/>
</dbReference>
<comment type="caution">
    <text evidence="1">The sequence shown here is derived from an EMBL/GenBank/DDBJ whole genome shotgun (WGS) entry which is preliminary data.</text>
</comment>
<dbReference type="AlphaFoldDB" id="A0AAV7HTV6"/>
<evidence type="ECO:0000313" key="2">
    <source>
        <dbReference type="Proteomes" id="UP000775213"/>
    </source>
</evidence>
<gene>
    <name evidence="1" type="ORF">IEQ34_000755</name>
</gene>
<protein>
    <submittedName>
        <fullName evidence="1">Uncharacterized protein</fullName>
    </submittedName>
</protein>